<keyword evidence="10" id="KW-0460">Magnesium</keyword>
<reference evidence="19 20" key="1">
    <citation type="journal article" date="2024" name="Plant Biotechnol. J.">
        <title>Dendrobium thyrsiflorum genome and its molecular insights into genes involved in important horticultural traits.</title>
        <authorList>
            <person name="Chen B."/>
            <person name="Wang J.Y."/>
            <person name="Zheng P.J."/>
            <person name="Li K.L."/>
            <person name="Liang Y.M."/>
            <person name="Chen X.F."/>
            <person name="Zhang C."/>
            <person name="Zhao X."/>
            <person name="He X."/>
            <person name="Zhang G.Q."/>
            <person name="Liu Z.J."/>
            <person name="Xu Q."/>
        </authorList>
    </citation>
    <scope>NUCLEOTIDE SEQUENCE [LARGE SCALE GENOMIC DNA]</scope>
    <source>
        <strain evidence="19">GZMU011</strain>
    </source>
</reference>
<evidence type="ECO:0000256" key="3">
    <source>
        <dbReference type="ARBA" id="ARBA00022528"/>
    </source>
</evidence>
<keyword evidence="8" id="KW-0378">Hydrolase</keyword>
<dbReference type="InterPro" id="IPR024283">
    <property type="entry name" value="TOC159_MAD"/>
</dbReference>
<dbReference type="Pfam" id="PF11886">
    <property type="entry name" value="TOC159_MAD"/>
    <property type="match status" value="1"/>
</dbReference>
<dbReference type="GO" id="GO:0009707">
    <property type="term" value="C:chloroplast outer membrane"/>
    <property type="evidence" value="ECO:0007669"/>
    <property type="project" value="UniProtKB-SubCell"/>
</dbReference>
<evidence type="ECO:0000256" key="6">
    <source>
        <dbReference type="ARBA" id="ARBA00022723"/>
    </source>
</evidence>
<comment type="cofactor">
    <cofactor evidence="1">
        <name>Mg(2+)</name>
        <dbReference type="ChEBI" id="CHEBI:18420"/>
    </cofactor>
</comment>
<evidence type="ECO:0000256" key="10">
    <source>
        <dbReference type="ARBA" id="ARBA00022842"/>
    </source>
</evidence>
<evidence type="ECO:0000256" key="13">
    <source>
        <dbReference type="ARBA" id="ARBA00023134"/>
    </source>
</evidence>
<keyword evidence="4" id="KW-0934">Plastid</keyword>
<dbReference type="PROSITE" id="PS51720">
    <property type="entry name" value="G_AIG1"/>
    <property type="match status" value="1"/>
</dbReference>
<feature type="compositionally biased region" description="Acidic residues" evidence="17">
    <location>
        <begin position="78"/>
        <end position="102"/>
    </location>
</feature>
<feature type="domain" description="AIG1-type G" evidence="18">
    <location>
        <begin position="683"/>
        <end position="904"/>
    </location>
</feature>
<organism evidence="19 20">
    <name type="scientific">Dendrobium thyrsiflorum</name>
    <name type="common">Pinecone-like raceme dendrobium</name>
    <name type="synonym">Orchid</name>
    <dbReference type="NCBI Taxonomy" id="117978"/>
    <lineage>
        <taxon>Eukaryota</taxon>
        <taxon>Viridiplantae</taxon>
        <taxon>Streptophyta</taxon>
        <taxon>Embryophyta</taxon>
        <taxon>Tracheophyta</taxon>
        <taxon>Spermatophyta</taxon>
        <taxon>Magnoliopsida</taxon>
        <taxon>Liliopsida</taxon>
        <taxon>Asparagales</taxon>
        <taxon>Orchidaceae</taxon>
        <taxon>Epidendroideae</taxon>
        <taxon>Malaxideae</taxon>
        <taxon>Dendrobiinae</taxon>
        <taxon>Dendrobium</taxon>
    </lineage>
</organism>
<evidence type="ECO:0000256" key="15">
    <source>
        <dbReference type="ARBA" id="ARBA00023766"/>
    </source>
</evidence>
<sequence length="1240" mass="137781">MFGLPMEPRPASSAFPLAIRARLSTEDSSSDASSFVAGDSDDNSGIEESGEEEEDEDTKEDNAAFLRRPSMPIARITEDDEDDDVLQELLFEDDEEDEDEGDANPKLAVVKLVAESLNAEVDEEFVGGFAFGREESGLFYGNEEKDDSLGDDGPANVSEDVLLVREEEKGTVEEVERMTAPIDDTGADEDGLELNYVKEEMDDSKVEDDMGFSEKIGAVDYGNVNKGFKLELKNLVVESNIIDSEKSNFAGDIDSTQNSVMEVVLRPLRTEADHANMVIPEVEGNPNEIVKTETSGAVTSSQHWNDEAEPKSAEAEFGVWEDMEEVISEAIDPKNYFVGEKTLDTNEAEAHSNEFKGFEAIKAVGFSHSQILEILSLHGSEASEPKHPEVCAVNMEAEKDQHLYENVNSVDSEKGKDSSNKLLISTGSENAHGSSSPSKDVSAQFLENFNEKNDESRTVVKEVFITENYNACESYSDNLSSFYAYEKEMESRFDSFHVAHYENSAEEDENVISEWPARLAISENLESVKHILKEMEDSSSRSHLGFETSQSYSHILDGQTIYNSDKEGETDEDGNAKELLDTSALAALLRASSGAFCSGAAHLTSKDSSSMNDINDEENALYFKLEQIWAKYLCLVEKLGHSVNDALPDHVLYRMGRKIGEEFRPEIAKKLALKLDEGKDDFSFSCTILVIGKTGVGKSAAINSIFGEERAFTDPFKAATTSVREISGVVDGVHIRFIDTPGLLTSMNDQGANRRILSSIKKYTGRCPPDVVLYVDRLDAYNRDFNELPILQMITNVLGSSIWFNAIIALTHAASASPDGSSLSYEGFVLQRSKVVQQLIQQVAEDKCLVNLVALVDSDPSCRRNIDGESILPNGFKWRPWLLLLFYSSKILSELNSLVKLEIPSPKKLFPFHWPYPLPVFLSSLLHSKVQGIDTNDSDIDLENMTKEVVDDDNEHDQLPPFELLKKSQVQKLTKAHVQLKRLKKMEGEKGDQYELPVSIAAEFEQEAKPTPVVIPLPAMLLPPSFDDKNPTYLYRFLEPISRLLTRPVLAVQIMKDKKEFTIHLDSSIESNPLIGKQMAYSLRSETKFRNLKKKTATGILSTCLVQNLVNGLKLEEQINLGNKLCLVASNGMIRAQRNIFCGLDFEVCFREKDYPIGQALSAFGLSVIKWRDFAVGATFQSEFSTGRNSKTALRVGLNNRCNGQISVKTSNTEQVHIALLGLFSLVLSVYKSNWNGQTK</sequence>
<keyword evidence="13" id="KW-0342">GTP-binding</keyword>
<keyword evidence="5" id="KW-0812">Transmembrane</keyword>
<dbReference type="Proteomes" id="UP001552299">
    <property type="component" value="Unassembled WGS sequence"/>
</dbReference>
<comment type="subcellular location">
    <subcellularLocation>
        <location evidence="15">Plastid</location>
        <location evidence="15">Chloroplast outer membrane</location>
        <topology evidence="15">Single-pass membrane protein</topology>
    </subcellularLocation>
</comment>
<dbReference type="SUPFAM" id="SSF52540">
    <property type="entry name" value="P-loop containing nucleoside triphosphate hydrolases"/>
    <property type="match status" value="1"/>
</dbReference>
<keyword evidence="14" id="KW-0472">Membrane</keyword>
<dbReference type="GO" id="GO:0016787">
    <property type="term" value="F:hydrolase activity"/>
    <property type="evidence" value="ECO:0007669"/>
    <property type="project" value="UniProtKB-KW"/>
</dbReference>
<dbReference type="GO" id="GO:0005525">
    <property type="term" value="F:GTP binding"/>
    <property type="evidence" value="ECO:0007669"/>
    <property type="project" value="UniProtKB-KW"/>
</dbReference>
<evidence type="ECO:0000256" key="7">
    <source>
        <dbReference type="ARBA" id="ARBA00022741"/>
    </source>
</evidence>
<keyword evidence="20" id="KW-1185">Reference proteome</keyword>
<keyword evidence="12" id="KW-1133">Transmembrane helix</keyword>
<evidence type="ECO:0000256" key="4">
    <source>
        <dbReference type="ARBA" id="ARBA00022640"/>
    </source>
</evidence>
<feature type="compositionally biased region" description="Acidic residues" evidence="17">
    <location>
        <begin position="39"/>
        <end position="59"/>
    </location>
</feature>
<dbReference type="AlphaFoldDB" id="A0ABD0W503"/>
<dbReference type="InterPro" id="IPR006703">
    <property type="entry name" value="G_AIG1"/>
</dbReference>
<name>A0ABD0W503_DENTH</name>
<evidence type="ECO:0000256" key="17">
    <source>
        <dbReference type="SAM" id="MobiDB-lite"/>
    </source>
</evidence>
<evidence type="ECO:0000256" key="11">
    <source>
        <dbReference type="ARBA" id="ARBA00022927"/>
    </source>
</evidence>
<evidence type="ECO:0000256" key="2">
    <source>
        <dbReference type="ARBA" id="ARBA00022448"/>
    </source>
</evidence>
<evidence type="ECO:0000256" key="16">
    <source>
        <dbReference type="ARBA" id="ARBA00023775"/>
    </source>
</evidence>
<evidence type="ECO:0000256" key="14">
    <source>
        <dbReference type="ARBA" id="ARBA00023136"/>
    </source>
</evidence>
<dbReference type="EMBL" id="JANQDX010000002">
    <property type="protein sequence ID" value="KAL0928012.1"/>
    <property type="molecule type" value="Genomic_DNA"/>
</dbReference>
<comment type="caution">
    <text evidence="19">The sequence shown here is derived from an EMBL/GenBank/DDBJ whole genome shotgun (WGS) entry which is preliminary data.</text>
</comment>
<evidence type="ECO:0000256" key="8">
    <source>
        <dbReference type="ARBA" id="ARBA00022801"/>
    </source>
</evidence>
<dbReference type="GO" id="GO:0046872">
    <property type="term" value="F:metal ion binding"/>
    <property type="evidence" value="ECO:0007669"/>
    <property type="project" value="UniProtKB-KW"/>
</dbReference>
<proteinExistence type="inferred from homology"/>
<keyword evidence="9" id="KW-1002">Plastid outer membrane</keyword>
<dbReference type="PANTHER" id="PTHR10903:SF64">
    <property type="entry name" value="AIG1 FAMILY PROTEIN, EXPRESSED"/>
    <property type="match status" value="1"/>
</dbReference>
<protein>
    <recommendedName>
        <fullName evidence="18">AIG1-type G domain-containing protein</fullName>
    </recommendedName>
</protein>
<feature type="region of interest" description="Disordered" evidence="17">
    <location>
        <begin position="23"/>
        <end position="104"/>
    </location>
</feature>
<evidence type="ECO:0000256" key="5">
    <source>
        <dbReference type="ARBA" id="ARBA00022692"/>
    </source>
</evidence>
<dbReference type="Gene3D" id="3.40.50.300">
    <property type="entry name" value="P-loop containing nucleotide triphosphate hydrolases"/>
    <property type="match status" value="1"/>
</dbReference>
<keyword evidence="11" id="KW-0653">Protein transport</keyword>
<evidence type="ECO:0000256" key="1">
    <source>
        <dbReference type="ARBA" id="ARBA00001946"/>
    </source>
</evidence>
<feature type="compositionally biased region" description="Polar residues" evidence="17">
    <location>
        <begin position="420"/>
        <end position="440"/>
    </location>
</feature>
<dbReference type="InterPro" id="IPR027417">
    <property type="entry name" value="P-loop_NTPase"/>
</dbReference>
<evidence type="ECO:0000259" key="18">
    <source>
        <dbReference type="PROSITE" id="PS51720"/>
    </source>
</evidence>
<keyword evidence="7" id="KW-0547">Nucleotide-binding</keyword>
<evidence type="ECO:0000313" key="19">
    <source>
        <dbReference type="EMBL" id="KAL0928012.1"/>
    </source>
</evidence>
<keyword evidence="3" id="KW-0150">Chloroplast</keyword>
<keyword evidence="2" id="KW-0813">Transport</keyword>
<evidence type="ECO:0000256" key="9">
    <source>
        <dbReference type="ARBA" id="ARBA00022805"/>
    </source>
</evidence>
<dbReference type="Pfam" id="PF04548">
    <property type="entry name" value="AIG1"/>
    <property type="match status" value="1"/>
</dbReference>
<gene>
    <name evidence="19" type="ORF">M5K25_002245</name>
</gene>
<accession>A0ABD0W503</accession>
<comment type="similarity">
    <text evidence="16">Belongs to the TRAFAC class TrmE-Era-EngA-EngB-Septin-like GTPase superfamily. AIG1/Toc34/Toc159-like paraseptin GTPase family. TOC159 subfamily.</text>
</comment>
<dbReference type="InterPro" id="IPR045058">
    <property type="entry name" value="GIMA/IAN/Toc"/>
</dbReference>
<feature type="compositionally biased region" description="Low complexity" evidence="17">
    <location>
        <begin position="26"/>
        <end position="38"/>
    </location>
</feature>
<dbReference type="GO" id="GO:0015031">
    <property type="term" value="P:protein transport"/>
    <property type="evidence" value="ECO:0007669"/>
    <property type="project" value="UniProtKB-KW"/>
</dbReference>
<evidence type="ECO:0000313" key="20">
    <source>
        <dbReference type="Proteomes" id="UP001552299"/>
    </source>
</evidence>
<dbReference type="PANTHER" id="PTHR10903">
    <property type="entry name" value="GTPASE, IMAP FAMILY MEMBER-RELATED"/>
    <property type="match status" value="1"/>
</dbReference>
<evidence type="ECO:0000256" key="12">
    <source>
        <dbReference type="ARBA" id="ARBA00022989"/>
    </source>
</evidence>
<keyword evidence="6" id="KW-0479">Metal-binding</keyword>
<feature type="region of interest" description="Disordered" evidence="17">
    <location>
        <begin position="406"/>
        <end position="440"/>
    </location>
</feature>
<dbReference type="FunFam" id="3.40.50.300:FF:000413">
    <property type="entry name" value="Translocase of chloroplast 120, chloroplastic"/>
    <property type="match status" value="1"/>
</dbReference>